<evidence type="ECO:0000256" key="8">
    <source>
        <dbReference type="RuleBase" id="RU000461"/>
    </source>
</evidence>
<accession>A0A2G5ERD8</accession>
<dbReference type="Gene3D" id="1.10.630.10">
    <property type="entry name" value="Cytochrome P450"/>
    <property type="match status" value="1"/>
</dbReference>
<name>A0A2G5ERD8_AQUCA</name>
<dbReference type="GO" id="GO:0005506">
    <property type="term" value="F:iron ion binding"/>
    <property type="evidence" value="ECO:0007669"/>
    <property type="project" value="InterPro"/>
</dbReference>
<evidence type="ECO:0000256" key="3">
    <source>
        <dbReference type="ARBA" id="ARBA00022723"/>
    </source>
</evidence>
<evidence type="ECO:0000313" key="9">
    <source>
        <dbReference type="EMBL" id="PIA58217.1"/>
    </source>
</evidence>
<dbReference type="GO" id="GO:0004497">
    <property type="term" value="F:monooxygenase activity"/>
    <property type="evidence" value="ECO:0007669"/>
    <property type="project" value="UniProtKB-KW"/>
</dbReference>
<dbReference type="STRING" id="218851.A0A2G5ERD8"/>
<proteinExistence type="inferred from homology"/>
<dbReference type="PROSITE" id="PS00086">
    <property type="entry name" value="CYTOCHROME_P450"/>
    <property type="match status" value="1"/>
</dbReference>
<keyword evidence="5 7" id="KW-0408">Iron</keyword>
<protein>
    <recommendedName>
        <fullName evidence="11">Cytochrome P450</fullName>
    </recommendedName>
</protein>
<evidence type="ECO:0000256" key="1">
    <source>
        <dbReference type="ARBA" id="ARBA00010617"/>
    </source>
</evidence>
<dbReference type="SUPFAM" id="SSF48264">
    <property type="entry name" value="Cytochrome P450"/>
    <property type="match status" value="1"/>
</dbReference>
<dbReference type="InterPro" id="IPR001128">
    <property type="entry name" value="Cyt_P450"/>
</dbReference>
<reference evidence="9 10" key="1">
    <citation type="submission" date="2017-09" db="EMBL/GenBank/DDBJ databases">
        <title>WGS assembly of Aquilegia coerulea Goldsmith.</title>
        <authorList>
            <person name="Hodges S."/>
            <person name="Kramer E."/>
            <person name="Nordborg M."/>
            <person name="Tomkins J."/>
            <person name="Borevitz J."/>
            <person name="Derieg N."/>
            <person name="Yan J."/>
            <person name="Mihaltcheva S."/>
            <person name="Hayes R.D."/>
            <person name="Rokhsar D."/>
        </authorList>
    </citation>
    <scope>NUCLEOTIDE SEQUENCE [LARGE SCALE GENOMIC DNA]</scope>
    <source>
        <strain evidence="10">cv. Goldsmith</strain>
    </source>
</reference>
<evidence type="ECO:0000256" key="4">
    <source>
        <dbReference type="ARBA" id="ARBA00023002"/>
    </source>
</evidence>
<dbReference type="InterPro" id="IPR017972">
    <property type="entry name" value="Cyt_P450_CS"/>
</dbReference>
<keyword evidence="4 8" id="KW-0560">Oxidoreductase</keyword>
<dbReference type="InterPro" id="IPR036396">
    <property type="entry name" value="Cyt_P450_sf"/>
</dbReference>
<organism evidence="9 10">
    <name type="scientific">Aquilegia coerulea</name>
    <name type="common">Rocky mountain columbine</name>
    <dbReference type="NCBI Taxonomy" id="218851"/>
    <lineage>
        <taxon>Eukaryota</taxon>
        <taxon>Viridiplantae</taxon>
        <taxon>Streptophyta</taxon>
        <taxon>Embryophyta</taxon>
        <taxon>Tracheophyta</taxon>
        <taxon>Spermatophyta</taxon>
        <taxon>Magnoliopsida</taxon>
        <taxon>Ranunculales</taxon>
        <taxon>Ranunculaceae</taxon>
        <taxon>Thalictroideae</taxon>
        <taxon>Aquilegia</taxon>
    </lineage>
</organism>
<dbReference type="GO" id="GO:0020037">
    <property type="term" value="F:heme binding"/>
    <property type="evidence" value="ECO:0007669"/>
    <property type="project" value="InterPro"/>
</dbReference>
<dbReference type="PRINTS" id="PR00385">
    <property type="entry name" value="P450"/>
</dbReference>
<dbReference type="PANTHER" id="PTHR47955:SF8">
    <property type="entry name" value="CYTOCHROME P450 71D11-LIKE"/>
    <property type="match status" value="1"/>
</dbReference>
<dbReference type="PANTHER" id="PTHR47955">
    <property type="entry name" value="CYTOCHROME P450 FAMILY 71 PROTEIN"/>
    <property type="match status" value="1"/>
</dbReference>
<dbReference type="FunFam" id="1.10.630.10:FF:000043">
    <property type="entry name" value="Cytochrome P450 99A2"/>
    <property type="match status" value="1"/>
</dbReference>
<comment type="cofactor">
    <cofactor evidence="7">
        <name>heme</name>
        <dbReference type="ChEBI" id="CHEBI:30413"/>
    </cofactor>
</comment>
<dbReference type="Pfam" id="PF00067">
    <property type="entry name" value="p450"/>
    <property type="match status" value="1"/>
</dbReference>
<evidence type="ECO:0000256" key="2">
    <source>
        <dbReference type="ARBA" id="ARBA00022617"/>
    </source>
</evidence>
<dbReference type="PRINTS" id="PR00463">
    <property type="entry name" value="EP450I"/>
</dbReference>
<evidence type="ECO:0000313" key="10">
    <source>
        <dbReference type="Proteomes" id="UP000230069"/>
    </source>
</evidence>
<dbReference type="InParanoid" id="A0A2G5ERD8"/>
<evidence type="ECO:0008006" key="11">
    <source>
        <dbReference type="Google" id="ProtNLM"/>
    </source>
</evidence>
<dbReference type="CDD" id="cd11072">
    <property type="entry name" value="CYP71-like"/>
    <property type="match status" value="1"/>
</dbReference>
<keyword evidence="6 8" id="KW-0503">Monooxygenase</keyword>
<gene>
    <name evidence="9" type="ORF">AQUCO_00500273v1</name>
</gene>
<comment type="similarity">
    <text evidence="1 8">Belongs to the cytochrome P450 family.</text>
</comment>
<feature type="binding site" description="axial binding residue" evidence="7">
    <location>
        <position position="425"/>
    </location>
    <ligand>
        <name>heme</name>
        <dbReference type="ChEBI" id="CHEBI:30413"/>
    </ligand>
    <ligandPart>
        <name>Fe</name>
        <dbReference type="ChEBI" id="CHEBI:18248"/>
    </ligandPart>
</feature>
<dbReference type="GO" id="GO:0044550">
    <property type="term" value="P:secondary metabolite biosynthetic process"/>
    <property type="evidence" value="ECO:0007669"/>
    <property type="project" value="UniProtKB-ARBA"/>
</dbReference>
<evidence type="ECO:0000256" key="5">
    <source>
        <dbReference type="ARBA" id="ARBA00023004"/>
    </source>
</evidence>
<dbReference type="AlphaFoldDB" id="A0A2G5ERD8"/>
<evidence type="ECO:0000256" key="6">
    <source>
        <dbReference type="ARBA" id="ARBA00023033"/>
    </source>
</evidence>
<keyword evidence="2 7" id="KW-0349">Heme</keyword>
<dbReference type="GO" id="GO:0016705">
    <property type="term" value="F:oxidoreductase activity, acting on paired donors, with incorporation or reduction of molecular oxygen"/>
    <property type="evidence" value="ECO:0007669"/>
    <property type="project" value="InterPro"/>
</dbReference>
<sequence>MELQQLKTFPFILSFILILLVLVRQRKKSKSTHSRLPLPPGPLKLPLIGHLHHMLGGQPHHKLKDLAKIYGPIMYLKLGEVSTVVISSPGVAEQILKTHDLKFFDRQQNLVLKVVTYGHNDVIMAPYGNYWRQLRKICVLEILSAKKVQSFWSLMEEEVSKLVRRISLVAGSQINLSEKIFTLTNDITARATFGKTCKDKEAFLSVTDDIASLAAGTSIADLYPSLKFLETVSGIKSKVKIIHQKVDKILDDIIREHKEIRIENQNIEGEEDLVDVLLRIQEGQELELPITLENVKAIIFDMFIAGTDTSSTVLEWTFIELLRNPRVMAKAQAEVRRIFNGKKKIDQADMGKMNYLRECWERCEIEGYEIPKGCRVVVNAWAMGRDPENWKNPESFEPERFQDLSVDYKGTNFKYIPFGAGRRMCPGILFGITNVELPLALLLYHFDWKLANGVKTEELDMSEHLSLVVRRKQKLYVIPMPYYP</sequence>
<keyword evidence="3 7" id="KW-0479">Metal-binding</keyword>
<dbReference type="InterPro" id="IPR002401">
    <property type="entry name" value="Cyt_P450_E_grp-I"/>
</dbReference>
<keyword evidence="10" id="KW-1185">Reference proteome</keyword>
<dbReference type="OrthoDB" id="548633at2759"/>
<dbReference type="EMBL" id="KZ305022">
    <property type="protein sequence ID" value="PIA58217.1"/>
    <property type="molecule type" value="Genomic_DNA"/>
</dbReference>
<evidence type="ECO:0000256" key="7">
    <source>
        <dbReference type="PIRSR" id="PIRSR602401-1"/>
    </source>
</evidence>
<dbReference type="Proteomes" id="UP000230069">
    <property type="component" value="Unassembled WGS sequence"/>
</dbReference>